<comment type="caution">
    <text evidence="1">The sequence shown here is derived from an EMBL/GenBank/DDBJ whole genome shotgun (WGS) entry which is preliminary data.</text>
</comment>
<evidence type="ECO:0000313" key="2">
    <source>
        <dbReference type="Proteomes" id="UP000019473"/>
    </source>
</evidence>
<dbReference type="VEuPathDB" id="FungiDB:A1O7_05132"/>
<sequence>MSADAPALWPPVALPFSLRIDHIRCREDPQSPSQESPSDFYWSPPMSTSEFVKIDSSDWWTWDPGRWPQLYRYPQFCKTDTTGPGSELPTDYRSCTMFWSSERHGYIVVPVDCTGTNLGAEPYPWKRLSFGICASDPATALVGYQKERYRLHMPGPNHWFEGLLPDVCKPEDCEGARCTLTGDLSIVVGLLAFSSTPDHAVEAVHKSFRPILTSTKFQSHDLPEPERHKTRGMVITIGFDPLRVTTDGLKAWENGEYGGIFS</sequence>
<dbReference type="STRING" id="1182544.W9WRK9"/>
<accession>W9WRK9</accession>
<organism evidence="1 2">
    <name type="scientific">Cladophialophora yegresii CBS 114405</name>
    <dbReference type="NCBI Taxonomy" id="1182544"/>
    <lineage>
        <taxon>Eukaryota</taxon>
        <taxon>Fungi</taxon>
        <taxon>Dikarya</taxon>
        <taxon>Ascomycota</taxon>
        <taxon>Pezizomycotina</taxon>
        <taxon>Eurotiomycetes</taxon>
        <taxon>Chaetothyriomycetidae</taxon>
        <taxon>Chaetothyriales</taxon>
        <taxon>Herpotrichiellaceae</taxon>
        <taxon>Cladophialophora</taxon>
    </lineage>
</organism>
<proteinExistence type="predicted"/>
<evidence type="ECO:0000313" key="1">
    <source>
        <dbReference type="EMBL" id="EXJ60979.1"/>
    </source>
</evidence>
<dbReference type="Proteomes" id="UP000019473">
    <property type="component" value="Unassembled WGS sequence"/>
</dbReference>
<dbReference type="HOGENOM" id="CLU_1115771_0_0_1"/>
<protein>
    <submittedName>
        <fullName evidence="1">Uncharacterized protein</fullName>
    </submittedName>
</protein>
<dbReference type="AlphaFoldDB" id="W9WRK9"/>
<dbReference type="OrthoDB" id="5243686at2759"/>
<dbReference type="eggNOG" id="ENOG502T05Q">
    <property type="taxonomic scope" value="Eukaryota"/>
</dbReference>
<dbReference type="EMBL" id="AMGW01000003">
    <property type="protein sequence ID" value="EXJ60979.1"/>
    <property type="molecule type" value="Genomic_DNA"/>
</dbReference>
<gene>
    <name evidence="1" type="ORF">A1O7_05132</name>
</gene>
<dbReference type="GeneID" id="19179717"/>
<dbReference type="RefSeq" id="XP_007757332.1">
    <property type="nucleotide sequence ID" value="XM_007759142.1"/>
</dbReference>
<keyword evidence="2" id="KW-1185">Reference proteome</keyword>
<name>W9WRK9_9EURO</name>
<reference evidence="1 2" key="1">
    <citation type="submission" date="2013-03" db="EMBL/GenBank/DDBJ databases">
        <title>The Genome Sequence of Cladophialophora yegresii CBS 114405.</title>
        <authorList>
            <consortium name="The Broad Institute Genomics Platform"/>
            <person name="Cuomo C."/>
            <person name="de Hoog S."/>
            <person name="Gorbushina A."/>
            <person name="Walker B."/>
            <person name="Young S.K."/>
            <person name="Zeng Q."/>
            <person name="Gargeya S."/>
            <person name="Fitzgerald M."/>
            <person name="Haas B."/>
            <person name="Abouelleil A."/>
            <person name="Allen A.W."/>
            <person name="Alvarado L."/>
            <person name="Arachchi H.M."/>
            <person name="Berlin A.M."/>
            <person name="Chapman S.B."/>
            <person name="Gainer-Dewar J."/>
            <person name="Goldberg J."/>
            <person name="Griggs A."/>
            <person name="Gujja S."/>
            <person name="Hansen M."/>
            <person name="Howarth C."/>
            <person name="Imamovic A."/>
            <person name="Ireland A."/>
            <person name="Larimer J."/>
            <person name="McCowan C."/>
            <person name="Murphy C."/>
            <person name="Pearson M."/>
            <person name="Poon T.W."/>
            <person name="Priest M."/>
            <person name="Roberts A."/>
            <person name="Saif S."/>
            <person name="Shea T."/>
            <person name="Sisk P."/>
            <person name="Sykes S."/>
            <person name="Wortman J."/>
            <person name="Nusbaum C."/>
            <person name="Birren B."/>
        </authorList>
    </citation>
    <scope>NUCLEOTIDE SEQUENCE [LARGE SCALE GENOMIC DNA]</scope>
    <source>
        <strain evidence="1 2">CBS 114405</strain>
    </source>
</reference>